<dbReference type="InterPro" id="IPR057661">
    <property type="entry name" value="RsdA/BaiN/AoA(So)_Rossmann"/>
</dbReference>
<evidence type="ECO:0000259" key="1">
    <source>
        <dbReference type="Pfam" id="PF03486"/>
    </source>
</evidence>
<organism evidence="3 4">
    <name type="scientific">Oribacterium parvum ACB1</name>
    <dbReference type="NCBI Taxonomy" id="796943"/>
    <lineage>
        <taxon>Bacteria</taxon>
        <taxon>Bacillati</taxon>
        <taxon>Bacillota</taxon>
        <taxon>Clostridia</taxon>
        <taxon>Lachnospirales</taxon>
        <taxon>Lachnospiraceae</taxon>
        <taxon>Oribacterium</taxon>
    </lineage>
</organism>
<dbReference type="PATRIC" id="fig|796943.3.peg.791"/>
<feature type="domain" description="RsdA/BaiN/AoA(So)-like insert" evidence="2">
    <location>
        <begin position="231"/>
        <end position="391"/>
    </location>
</feature>
<dbReference type="SUPFAM" id="SSF51905">
    <property type="entry name" value="FAD/NAD(P)-binding domain"/>
    <property type="match status" value="1"/>
</dbReference>
<evidence type="ECO:0000313" key="4">
    <source>
        <dbReference type="Proteomes" id="UP000018461"/>
    </source>
</evidence>
<gene>
    <name evidence="3" type="ORF">HMPREF9625_00397</name>
</gene>
<evidence type="ECO:0000259" key="2">
    <source>
        <dbReference type="Pfam" id="PF22780"/>
    </source>
</evidence>
<dbReference type="Gene3D" id="3.50.50.60">
    <property type="entry name" value="FAD/NAD(P)-binding domain"/>
    <property type="match status" value="3"/>
</dbReference>
<dbReference type="PANTHER" id="PTHR42887:SF2">
    <property type="entry name" value="OS12G0638800 PROTEIN"/>
    <property type="match status" value="1"/>
</dbReference>
<dbReference type="InterPro" id="IPR055178">
    <property type="entry name" value="RsdA/BaiN/AoA(So)-like_dom"/>
</dbReference>
<dbReference type="SUPFAM" id="SSF160996">
    <property type="entry name" value="HI0933 insert domain-like"/>
    <property type="match status" value="1"/>
</dbReference>
<reference evidence="3" key="2">
    <citation type="submission" date="2013-03" db="EMBL/GenBank/DDBJ databases">
        <title>The Genome Sequence of Oribacterium sp. ACB1.</title>
        <authorList>
            <consortium name="The Broad Institute Genomics Platform"/>
            <consortium name="The Broad Institute Genome Sequencing Center for Infectious Disease"/>
            <person name="Earl A."/>
            <person name="Ward D."/>
            <person name="Feldgarden M."/>
            <person name="Gevers D."/>
            <person name="Sizova M."/>
            <person name="Hazen A."/>
            <person name="Epstein S."/>
            <person name="Walker B."/>
            <person name="Young S."/>
            <person name="Zeng Q."/>
            <person name="Gargeya S."/>
            <person name="Fitzgerald M."/>
            <person name="Haas B."/>
            <person name="Abouelleil A."/>
            <person name="Allen A.W."/>
            <person name="Alvarado L."/>
            <person name="Arachchi H.M."/>
            <person name="Berlin A.M."/>
            <person name="Chapman S.B."/>
            <person name="Gainer-Dewar J."/>
            <person name="Goldberg J."/>
            <person name="Griggs A."/>
            <person name="Gujja S."/>
            <person name="Hansen M."/>
            <person name="Howarth C."/>
            <person name="Imamovic A."/>
            <person name="Ireland A."/>
            <person name="Larimer J."/>
            <person name="McCowan C."/>
            <person name="Murphy C."/>
            <person name="Pearson M."/>
            <person name="Poon T.W."/>
            <person name="Priest M."/>
            <person name="Roberts A."/>
            <person name="Saif S."/>
            <person name="Shea T."/>
            <person name="Sisk P."/>
            <person name="Sykes S."/>
            <person name="Wortman J."/>
            <person name="Nusbaum C."/>
            <person name="Birren B."/>
        </authorList>
    </citation>
    <scope>NUCLEOTIDE SEQUENCE [LARGE SCALE GENOMIC DNA]</scope>
    <source>
        <strain evidence="3">ACB1</strain>
    </source>
</reference>
<name>G9WM14_9FIRM</name>
<reference evidence="3" key="1">
    <citation type="submission" date="2011-08" db="EMBL/GenBank/DDBJ databases">
        <authorList>
            <consortium name="The Broad Institute Genome Sequencing Platform"/>
            <person name="Earl A."/>
            <person name="Ward D."/>
            <person name="Feldgarden M."/>
            <person name="Gevers D."/>
            <person name="Sizova M."/>
            <person name="Hazen A."/>
            <person name="Epstein S."/>
            <person name="Young S.K."/>
            <person name="Zeng Q."/>
            <person name="Gargeya S."/>
            <person name="Fitzgerald M."/>
            <person name="Haas B."/>
            <person name="Abouelleil A."/>
            <person name="Alvarado L."/>
            <person name="Arachchi H.M."/>
            <person name="Berlin A."/>
            <person name="Brown A."/>
            <person name="Chapman S.B."/>
            <person name="Chen Z."/>
            <person name="Dunbar C."/>
            <person name="Freedman E."/>
            <person name="Gearin G."/>
            <person name="Gellesch M."/>
            <person name="Goldberg J."/>
            <person name="Griggs A."/>
            <person name="Gujja S."/>
            <person name="Heiman D."/>
            <person name="Howarth C."/>
            <person name="Larson L."/>
            <person name="Lui A."/>
            <person name="MacDonald P.J.P."/>
            <person name="Montmayeur A."/>
            <person name="Murphy C."/>
            <person name="Neiman D."/>
            <person name="Pearson M."/>
            <person name="Priest M."/>
            <person name="Roberts A."/>
            <person name="Saif S."/>
            <person name="Shea T."/>
            <person name="Shenoy N."/>
            <person name="Sisk P."/>
            <person name="Stolte C."/>
            <person name="Sykes S."/>
            <person name="Wortman J."/>
            <person name="Nusbaum C."/>
            <person name="Birren B."/>
        </authorList>
    </citation>
    <scope>NUCLEOTIDE SEQUENCE</scope>
    <source>
        <strain evidence="3">ACB1</strain>
    </source>
</reference>
<dbReference type="InterPro" id="IPR004792">
    <property type="entry name" value="BaiN-like"/>
</dbReference>
<protein>
    <submittedName>
        <fullName evidence="3">HI0933 family flavoprotein</fullName>
    </submittedName>
</protein>
<dbReference type="Proteomes" id="UP000018461">
    <property type="component" value="Unassembled WGS sequence"/>
</dbReference>
<dbReference type="InterPro" id="IPR036188">
    <property type="entry name" value="FAD/NAD-bd_sf"/>
</dbReference>
<dbReference type="Pfam" id="PF22780">
    <property type="entry name" value="HI0933_like_1st"/>
    <property type="match status" value="1"/>
</dbReference>
<dbReference type="STRING" id="796943.HMPREF9625_00397"/>
<accession>G9WM14</accession>
<dbReference type="EMBL" id="AFZC02000003">
    <property type="protein sequence ID" value="EHL12360.1"/>
    <property type="molecule type" value="Genomic_DNA"/>
</dbReference>
<keyword evidence="4" id="KW-1185">Reference proteome</keyword>
<dbReference type="HOGENOM" id="CLU_025174_3_1_9"/>
<dbReference type="NCBIfam" id="TIGR00275">
    <property type="entry name" value="aminoacetone oxidase family FAD-binding enzyme"/>
    <property type="match status" value="1"/>
</dbReference>
<dbReference type="PANTHER" id="PTHR42887">
    <property type="entry name" value="OS12G0638800 PROTEIN"/>
    <property type="match status" value="1"/>
</dbReference>
<dbReference type="AlphaFoldDB" id="G9WM14"/>
<dbReference type="Pfam" id="PF03486">
    <property type="entry name" value="HI0933_like"/>
    <property type="match status" value="2"/>
</dbReference>
<proteinExistence type="predicted"/>
<comment type="caution">
    <text evidence="3">The sequence shown here is derived from an EMBL/GenBank/DDBJ whole genome shotgun (WGS) entry which is preliminary data.</text>
</comment>
<sequence>MQDCVIIGGGAAGMAAAIAAKRSCAQSVLLIEKNDSLGKKLKQTGNGRCNFTNRNMQASCFRSESPSFIEAFLKEFSYEDSLRFFHSVGVLEKLRGDYVYPHSDQAKSLVFSLENAMRELGVDRMCSTEVKAIRNSGNKEKPLFEISCCTEEELKKEKALKPGKAFGKEKFLKDDKVFKAEKNLKQERTFKIQAKKLLLCTGGLAMPSSGSTGEGYRFAEALGHTVLSPFPSLCPIYTEEKFVKAWAGVRVDTELSLFEGEKLLFRDRGELQCTEYGISGIVVFQCSRLVHELLEKNGKAMLSLSFFPEFKEEEFLSFLLKRKEERSAQYGRDFLLALLPDKLVSVLFQKAHFPVDKTLSEISKDKIGELCRLLFHFPFKASKIADFTKAQCTAGGISVSEVYPESMESKLCPKLYFAGEILDVDGLCGGYNLHFAFGSGILSGRAMGRRND</sequence>
<evidence type="ECO:0000313" key="3">
    <source>
        <dbReference type="EMBL" id="EHL12360.1"/>
    </source>
</evidence>
<feature type="domain" description="RsdA/BaiN/AoA(So)-like Rossmann fold-like" evidence="1">
    <location>
        <begin position="183"/>
        <end position="445"/>
    </location>
</feature>
<feature type="domain" description="RsdA/BaiN/AoA(So)-like Rossmann fold-like" evidence="1">
    <location>
        <begin position="3"/>
        <end position="140"/>
    </location>
</feature>